<dbReference type="EMBL" id="UINC01014245">
    <property type="protein sequence ID" value="SVA60908.1"/>
    <property type="molecule type" value="Genomic_DNA"/>
</dbReference>
<evidence type="ECO:0000313" key="1">
    <source>
        <dbReference type="EMBL" id="SVA60908.1"/>
    </source>
</evidence>
<sequence length="37" mass="4049">MGVNEAELHYIQQSECGPLLVCPVEPPPGVELVPFKQ</sequence>
<dbReference type="AlphaFoldDB" id="A0A381X8B4"/>
<proteinExistence type="predicted"/>
<protein>
    <submittedName>
        <fullName evidence="1">Uncharacterized protein</fullName>
    </submittedName>
</protein>
<gene>
    <name evidence="1" type="ORF">METZ01_LOCUS113762</name>
</gene>
<name>A0A381X8B4_9ZZZZ</name>
<organism evidence="1">
    <name type="scientific">marine metagenome</name>
    <dbReference type="NCBI Taxonomy" id="408172"/>
    <lineage>
        <taxon>unclassified sequences</taxon>
        <taxon>metagenomes</taxon>
        <taxon>ecological metagenomes</taxon>
    </lineage>
</organism>
<accession>A0A381X8B4</accession>
<reference evidence="1" key="1">
    <citation type="submission" date="2018-05" db="EMBL/GenBank/DDBJ databases">
        <authorList>
            <person name="Lanie J.A."/>
            <person name="Ng W.-L."/>
            <person name="Kazmierczak K.M."/>
            <person name="Andrzejewski T.M."/>
            <person name="Davidsen T.M."/>
            <person name="Wayne K.J."/>
            <person name="Tettelin H."/>
            <person name="Glass J.I."/>
            <person name="Rusch D."/>
            <person name="Podicherti R."/>
            <person name="Tsui H.-C.T."/>
            <person name="Winkler M.E."/>
        </authorList>
    </citation>
    <scope>NUCLEOTIDE SEQUENCE</scope>
</reference>